<keyword evidence="2" id="KW-1185">Reference proteome</keyword>
<organism evidence="1 2">
    <name type="scientific">Caerostris extrusa</name>
    <name type="common">Bark spider</name>
    <name type="synonym">Caerostris bankana</name>
    <dbReference type="NCBI Taxonomy" id="172846"/>
    <lineage>
        <taxon>Eukaryota</taxon>
        <taxon>Metazoa</taxon>
        <taxon>Ecdysozoa</taxon>
        <taxon>Arthropoda</taxon>
        <taxon>Chelicerata</taxon>
        <taxon>Arachnida</taxon>
        <taxon>Araneae</taxon>
        <taxon>Araneomorphae</taxon>
        <taxon>Entelegynae</taxon>
        <taxon>Araneoidea</taxon>
        <taxon>Araneidae</taxon>
        <taxon>Caerostris</taxon>
    </lineage>
</organism>
<evidence type="ECO:0000313" key="1">
    <source>
        <dbReference type="EMBL" id="GIY20719.1"/>
    </source>
</evidence>
<name>A0AAV4RFI5_CAEEX</name>
<comment type="caution">
    <text evidence="1">The sequence shown here is derived from an EMBL/GenBank/DDBJ whole genome shotgun (WGS) entry which is preliminary data.</text>
</comment>
<dbReference type="AlphaFoldDB" id="A0AAV4RFI5"/>
<sequence length="67" mass="7245">MSPAAGADASSGVWPSATTELSVSDKLYPSMWKHRTICLSAGCQERYFPADERDGRQSRKADLSPAV</sequence>
<gene>
    <name evidence="1" type="ORF">CEXT_125491</name>
</gene>
<feature type="non-terminal residue" evidence="1">
    <location>
        <position position="67"/>
    </location>
</feature>
<evidence type="ECO:0000313" key="2">
    <source>
        <dbReference type="Proteomes" id="UP001054945"/>
    </source>
</evidence>
<proteinExistence type="predicted"/>
<accession>A0AAV4RFI5</accession>
<reference evidence="1 2" key="1">
    <citation type="submission" date="2021-06" db="EMBL/GenBank/DDBJ databases">
        <title>Caerostris extrusa draft genome.</title>
        <authorList>
            <person name="Kono N."/>
            <person name="Arakawa K."/>
        </authorList>
    </citation>
    <scope>NUCLEOTIDE SEQUENCE [LARGE SCALE GENOMIC DNA]</scope>
</reference>
<dbReference type="Proteomes" id="UP001054945">
    <property type="component" value="Unassembled WGS sequence"/>
</dbReference>
<protein>
    <submittedName>
        <fullName evidence="1">Uncharacterized protein</fullName>
    </submittedName>
</protein>
<dbReference type="EMBL" id="BPLR01007927">
    <property type="protein sequence ID" value="GIY20719.1"/>
    <property type="molecule type" value="Genomic_DNA"/>
</dbReference>